<dbReference type="EMBL" id="HBEZ01043832">
    <property type="protein sequence ID" value="CAD8646404.1"/>
    <property type="molecule type" value="Transcribed_RNA"/>
</dbReference>
<name>A0A7S0MND1_9CRYP</name>
<dbReference type="AlphaFoldDB" id="A0A7S0MND1"/>
<reference evidence="1" key="1">
    <citation type="submission" date="2021-01" db="EMBL/GenBank/DDBJ databases">
        <authorList>
            <person name="Corre E."/>
            <person name="Pelletier E."/>
            <person name="Niang G."/>
            <person name="Scheremetjew M."/>
            <person name="Finn R."/>
            <person name="Kale V."/>
            <person name="Holt S."/>
            <person name="Cochrane G."/>
            <person name="Meng A."/>
            <person name="Brown T."/>
            <person name="Cohen L."/>
        </authorList>
    </citation>
    <scope>NUCLEOTIDE SEQUENCE</scope>
    <source>
        <strain evidence="1">CCAP979/52</strain>
    </source>
</reference>
<organism evidence="1">
    <name type="scientific">Cryptomonas curvata</name>
    <dbReference type="NCBI Taxonomy" id="233186"/>
    <lineage>
        <taxon>Eukaryota</taxon>
        <taxon>Cryptophyceae</taxon>
        <taxon>Cryptomonadales</taxon>
        <taxon>Cryptomonadaceae</taxon>
        <taxon>Cryptomonas</taxon>
    </lineage>
</organism>
<accession>A0A7S0MND1</accession>
<sequence length="119" mass="13444">MRVRLAEGHISQGVGTLVEIFFEEEQAGTCAVIWDSDECHTRPLHEQLGNRHICRIGKCSDFDLVLAELGTCPDFEVKEHVIIQNGVTRKHLEVIRKCVWKPSSQAHQQAPEESQSPDL</sequence>
<gene>
    <name evidence="1" type="ORF">CCUR1050_LOCUS24089</name>
</gene>
<protein>
    <submittedName>
        <fullName evidence="1">Uncharacterized protein</fullName>
    </submittedName>
</protein>
<evidence type="ECO:0000313" key="1">
    <source>
        <dbReference type="EMBL" id="CAD8646404.1"/>
    </source>
</evidence>
<proteinExistence type="predicted"/>